<gene>
    <name evidence="1" type="ORF">MLD38_003602</name>
</gene>
<reference evidence="2" key="1">
    <citation type="journal article" date="2023" name="Front. Plant Sci.">
        <title>Chromosomal-level genome assembly of Melastoma candidum provides insights into trichome evolution.</title>
        <authorList>
            <person name="Zhong Y."/>
            <person name="Wu W."/>
            <person name="Sun C."/>
            <person name="Zou P."/>
            <person name="Liu Y."/>
            <person name="Dai S."/>
            <person name="Zhou R."/>
        </authorList>
    </citation>
    <scope>NUCLEOTIDE SEQUENCE [LARGE SCALE GENOMIC DNA]</scope>
</reference>
<name>A0ACB9S3T1_9MYRT</name>
<dbReference type="EMBL" id="CM042881">
    <property type="protein sequence ID" value="KAI4385595.1"/>
    <property type="molecule type" value="Genomic_DNA"/>
</dbReference>
<evidence type="ECO:0000313" key="1">
    <source>
        <dbReference type="EMBL" id="KAI4385595.1"/>
    </source>
</evidence>
<dbReference type="Proteomes" id="UP001057402">
    <property type="component" value="Chromosome 2"/>
</dbReference>
<keyword evidence="2" id="KW-1185">Reference proteome</keyword>
<protein>
    <submittedName>
        <fullName evidence="1">Uncharacterized protein</fullName>
    </submittedName>
</protein>
<comment type="caution">
    <text evidence="1">The sequence shown here is derived from an EMBL/GenBank/DDBJ whole genome shotgun (WGS) entry which is preliminary data.</text>
</comment>
<organism evidence="1 2">
    <name type="scientific">Melastoma candidum</name>
    <dbReference type="NCBI Taxonomy" id="119954"/>
    <lineage>
        <taxon>Eukaryota</taxon>
        <taxon>Viridiplantae</taxon>
        <taxon>Streptophyta</taxon>
        <taxon>Embryophyta</taxon>
        <taxon>Tracheophyta</taxon>
        <taxon>Spermatophyta</taxon>
        <taxon>Magnoliopsida</taxon>
        <taxon>eudicotyledons</taxon>
        <taxon>Gunneridae</taxon>
        <taxon>Pentapetalae</taxon>
        <taxon>rosids</taxon>
        <taxon>malvids</taxon>
        <taxon>Myrtales</taxon>
        <taxon>Melastomataceae</taxon>
        <taxon>Melastomatoideae</taxon>
        <taxon>Melastomateae</taxon>
        <taxon>Melastoma</taxon>
    </lineage>
</organism>
<evidence type="ECO:0000313" key="2">
    <source>
        <dbReference type="Proteomes" id="UP001057402"/>
    </source>
</evidence>
<proteinExistence type="predicted"/>
<accession>A0ACB9S3T1</accession>
<sequence length="112" mass="12588">MMLPVLFTVVFSAVPLTLYLPPLRNLNLFVETMENVTRDPCRTASIPVTAVPASLSSNVFSATALPSSPLLLFLSSMGDRIAFSFPFCFWCRLGNIHLWDDFRFRFISLNPV</sequence>